<evidence type="ECO:0000256" key="1">
    <source>
        <dbReference type="SAM" id="Coils"/>
    </source>
</evidence>
<sequence length="221" mass="25603">MSFLESSFKYITDSKNIKLIVIVAILSCVGSYFAIDELIIKEKVSRIEELNKDKNHLASQLKDIQNRLEKQIDSEDSRLEKNVANVKALYNEVITDLNRKNNQLMQERDTLISQLAQNAHTTQLEINKRNNENILALRQTLNSVEKNIHTLYLTHSRLSSEYGYSQKECEKRGSDFYGNICEQSSKYKAELDSLGEQIKSQEQRRKFIQEEILSIQRGAIN</sequence>
<feature type="coiled-coil region" evidence="1">
    <location>
        <begin position="184"/>
        <end position="211"/>
    </location>
</feature>
<dbReference type="AlphaFoldDB" id="A0AAI9HWS8"/>
<dbReference type="RefSeq" id="WP_154635757.1">
    <property type="nucleotide sequence ID" value="NZ_CP119540.1"/>
</dbReference>
<feature type="coiled-coil region" evidence="1">
    <location>
        <begin position="40"/>
        <end position="147"/>
    </location>
</feature>
<gene>
    <name evidence="2" type="ORF">JRA39_000290</name>
</gene>
<reference evidence="2" key="1">
    <citation type="submission" date="2024-02" db="EMBL/GenBank/DDBJ databases">
        <authorList>
            <consortium name="Clinical and Environmental Microbiology Branch: Whole genome sequencing antimicrobial resistance pathogens in the healthcare setting"/>
        </authorList>
    </citation>
    <scope>NUCLEOTIDE SEQUENCE</scope>
    <source>
        <strain evidence="2">2020GO-00142</strain>
    </source>
</reference>
<accession>A0AAI9HWS8</accession>
<dbReference type="EMBL" id="AAZDVE040000001">
    <property type="protein sequence ID" value="EMP9431298.1"/>
    <property type="molecule type" value="Genomic_DNA"/>
</dbReference>
<comment type="caution">
    <text evidence="2">The sequence shown here is derived from an EMBL/GenBank/DDBJ whole genome shotgun (WGS) entry which is preliminary data.</text>
</comment>
<evidence type="ECO:0000313" key="2">
    <source>
        <dbReference type="EMBL" id="EMP9431298.1"/>
    </source>
</evidence>
<keyword evidence="1" id="KW-0175">Coiled coil</keyword>
<organism evidence="2">
    <name type="scientific">Providencia stuartii</name>
    <dbReference type="NCBI Taxonomy" id="588"/>
    <lineage>
        <taxon>Bacteria</taxon>
        <taxon>Pseudomonadati</taxon>
        <taxon>Pseudomonadota</taxon>
        <taxon>Gammaproteobacteria</taxon>
        <taxon>Enterobacterales</taxon>
        <taxon>Morganellaceae</taxon>
        <taxon>Providencia</taxon>
    </lineage>
</organism>
<proteinExistence type="predicted"/>
<protein>
    <submittedName>
        <fullName evidence="2">Uncharacterized protein</fullName>
    </submittedName>
</protein>
<name>A0AAI9HWS8_PROST</name>